<dbReference type="GeneID" id="63762429"/>
<dbReference type="VEuPathDB" id="FungiDB:ASPSYDRAFT_41877"/>
<dbReference type="EMBL" id="KV878583">
    <property type="protein sequence ID" value="OJJ63124.1"/>
    <property type="molecule type" value="Genomic_DNA"/>
</dbReference>
<evidence type="ECO:0000313" key="2">
    <source>
        <dbReference type="EMBL" id="OJJ63124.1"/>
    </source>
</evidence>
<accession>A0A1L9TUL4</accession>
<dbReference type="Proteomes" id="UP000184356">
    <property type="component" value="Unassembled WGS sequence"/>
</dbReference>
<keyword evidence="3" id="KW-1185">Reference proteome</keyword>
<dbReference type="AlphaFoldDB" id="A0A1L9TUL4"/>
<proteinExistence type="predicted"/>
<protein>
    <submittedName>
        <fullName evidence="2">Uncharacterized protein</fullName>
    </submittedName>
</protein>
<reference evidence="3" key="1">
    <citation type="journal article" date="2017" name="Genome Biol.">
        <title>Comparative genomics reveals high biological diversity and specific adaptations in the industrially and medically important fungal genus Aspergillus.</title>
        <authorList>
            <person name="de Vries R.P."/>
            <person name="Riley R."/>
            <person name="Wiebenga A."/>
            <person name="Aguilar-Osorio G."/>
            <person name="Amillis S."/>
            <person name="Uchima C.A."/>
            <person name="Anderluh G."/>
            <person name="Asadollahi M."/>
            <person name="Askin M."/>
            <person name="Barry K."/>
            <person name="Battaglia E."/>
            <person name="Bayram O."/>
            <person name="Benocci T."/>
            <person name="Braus-Stromeyer S.A."/>
            <person name="Caldana C."/>
            <person name="Canovas D."/>
            <person name="Cerqueira G.C."/>
            <person name="Chen F."/>
            <person name="Chen W."/>
            <person name="Choi C."/>
            <person name="Clum A."/>
            <person name="Dos Santos R.A."/>
            <person name="Damasio A.R."/>
            <person name="Diallinas G."/>
            <person name="Emri T."/>
            <person name="Fekete E."/>
            <person name="Flipphi M."/>
            <person name="Freyberg S."/>
            <person name="Gallo A."/>
            <person name="Gournas C."/>
            <person name="Habgood R."/>
            <person name="Hainaut M."/>
            <person name="Harispe M.L."/>
            <person name="Henrissat B."/>
            <person name="Hilden K.S."/>
            <person name="Hope R."/>
            <person name="Hossain A."/>
            <person name="Karabika E."/>
            <person name="Karaffa L."/>
            <person name="Karanyi Z."/>
            <person name="Krasevec N."/>
            <person name="Kuo A."/>
            <person name="Kusch H."/>
            <person name="LaButti K."/>
            <person name="Lagendijk E.L."/>
            <person name="Lapidus A."/>
            <person name="Levasseur A."/>
            <person name="Lindquist E."/>
            <person name="Lipzen A."/>
            <person name="Logrieco A.F."/>
            <person name="MacCabe A."/>
            <person name="Maekelae M.R."/>
            <person name="Malavazi I."/>
            <person name="Melin P."/>
            <person name="Meyer V."/>
            <person name="Mielnichuk N."/>
            <person name="Miskei M."/>
            <person name="Molnar A.P."/>
            <person name="Mule G."/>
            <person name="Ngan C.Y."/>
            <person name="Orejas M."/>
            <person name="Orosz E."/>
            <person name="Ouedraogo J.P."/>
            <person name="Overkamp K.M."/>
            <person name="Park H.-S."/>
            <person name="Perrone G."/>
            <person name="Piumi F."/>
            <person name="Punt P.J."/>
            <person name="Ram A.F."/>
            <person name="Ramon A."/>
            <person name="Rauscher S."/>
            <person name="Record E."/>
            <person name="Riano-Pachon D.M."/>
            <person name="Robert V."/>
            <person name="Roehrig J."/>
            <person name="Ruller R."/>
            <person name="Salamov A."/>
            <person name="Salih N.S."/>
            <person name="Samson R.A."/>
            <person name="Sandor E."/>
            <person name="Sanguinetti M."/>
            <person name="Schuetze T."/>
            <person name="Sepcic K."/>
            <person name="Shelest E."/>
            <person name="Sherlock G."/>
            <person name="Sophianopoulou V."/>
            <person name="Squina F.M."/>
            <person name="Sun H."/>
            <person name="Susca A."/>
            <person name="Todd R.B."/>
            <person name="Tsang A."/>
            <person name="Unkles S.E."/>
            <person name="van de Wiele N."/>
            <person name="van Rossen-Uffink D."/>
            <person name="Oliveira J.V."/>
            <person name="Vesth T.C."/>
            <person name="Visser J."/>
            <person name="Yu J.-H."/>
            <person name="Zhou M."/>
            <person name="Andersen M.R."/>
            <person name="Archer D.B."/>
            <person name="Baker S.E."/>
            <person name="Benoit I."/>
            <person name="Brakhage A.A."/>
            <person name="Braus G.H."/>
            <person name="Fischer R."/>
            <person name="Frisvad J.C."/>
            <person name="Goldman G.H."/>
            <person name="Houbraken J."/>
            <person name="Oakley B."/>
            <person name="Pocsi I."/>
            <person name="Scazzocchio C."/>
            <person name="Seiboth B."/>
            <person name="vanKuyk P.A."/>
            <person name="Wortman J."/>
            <person name="Dyer P.S."/>
            <person name="Grigoriev I.V."/>
        </authorList>
    </citation>
    <scope>NUCLEOTIDE SEQUENCE [LARGE SCALE GENOMIC DNA]</scope>
    <source>
        <strain evidence="3">CBS 593.65</strain>
    </source>
</reference>
<sequence length="206" mass="23326">MPIFYTGSSVLDLLPGSNLIMDSRNAKQIMQTNFNGFCEFPNDKLNAGSTILSRSCLLDASYEEVLCSACRPSRHWVGGYFPAQCNRNRNRGVRIDGRNLGRQKKREGKKKKRKRKSKIQHNQLVLFTPASCFPGWLPAYSQCNHQRNALNPINPVWPHDQFQSRGYAGDVSVPVLSALAFGFLPTPVTRRSFAERMCLRAWCFPA</sequence>
<gene>
    <name evidence="2" type="ORF">ASPSYDRAFT_41877</name>
</gene>
<organism evidence="2 3">
    <name type="scientific">Aspergillus sydowii CBS 593.65</name>
    <dbReference type="NCBI Taxonomy" id="1036612"/>
    <lineage>
        <taxon>Eukaryota</taxon>
        <taxon>Fungi</taxon>
        <taxon>Dikarya</taxon>
        <taxon>Ascomycota</taxon>
        <taxon>Pezizomycotina</taxon>
        <taxon>Eurotiomycetes</taxon>
        <taxon>Eurotiomycetidae</taxon>
        <taxon>Eurotiales</taxon>
        <taxon>Aspergillaceae</taxon>
        <taxon>Aspergillus</taxon>
        <taxon>Aspergillus subgen. Nidulantes</taxon>
    </lineage>
</organism>
<dbReference type="RefSeq" id="XP_040706930.1">
    <property type="nucleotide sequence ID" value="XM_040846356.1"/>
</dbReference>
<name>A0A1L9TUL4_9EURO</name>
<feature type="compositionally biased region" description="Basic residues" evidence="1">
    <location>
        <begin position="101"/>
        <end position="116"/>
    </location>
</feature>
<feature type="region of interest" description="Disordered" evidence="1">
    <location>
        <begin position="92"/>
        <end position="116"/>
    </location>
</feature>
<evidence type="ECO:0000256" key="1">
    <source>
        <dbReference type="SAM" id="MobiDB-lite"/>
    </source>
</evidence>
<evidence type="ECO:0000313" key="3">
    <source>
        <dbReference type="Proteomes" id="UP000184356"/>
    </source>
</evidence>